<dbReference type="InterPro" id="IPR042242">
    <property type="entry name" value="RecO_C"/>
</dbReference>
<organism evidence="2 3">
    <name type="scientific">Novosphingobium aquae</name>
    <dbReference type="NCBI Taxonomy" id="3133435"/>
    <lineage>
        <taxon>Bacteria</taxon>
        <taxon>Pseudomonadati</taxon>
        <taxon>Pseudomonadota</taxon>
        <taxon>Alphaproteobacteria</taxon>
        <taxon>Sphingomonadales</taxon>
        <taxon>Sphingomonadaceae</taxon>
        <taxon>Novosphingobium</taxon>
    </lineage>
</organism>
<reference evidence="2 3" key="1">
    <citation type="submission" date="2024-03" db="EMBL/GenBank/DDBJ databases">
        <authorList>
            <person name="Jo J.-H."/>
        </authorList>
    </citation>
    <scope>NUCLEOTIDE SEQUENCE [LARGE SCALE GENOMIC DNA]</scope>
    <source>
        <strain evidence="2 3">AS3R-12</strain>
    </source>
</reference>
<dbReference type="EMBL" id="JBBHJY010000006">
    <property type="protein sequence ID" value="MEJ6010871.1"/>
    <property type="molecule type" value="Genomic_DNA"/>
</dbReference>
<gene>
    <name evidence="2" type="ORF">WG900_13195</name>
</gene>
<evidence type="ECO:0000313" key="3">
    <source>
        <dbReference type="Proteomes" id="UP001379235"/>
    </source>
</evidence>
<keyword evidence="3" id="KW-1185">Reference proteome</keyword>
<accession>A0ABU8SAA1</accession>
<dbReference type="Pfam" id="PF11967">
    <property type="entry name" value="RecO_N"/>
    <property type="match status" value="1"/>
</dbReference>
<feature type="domain" description="DNA replication/recombination mediator RecO N-terminal" evidence="1">
    <location>
        <begin position="1"/>
        <end position="66"/>
    </location>
</feature>
<comment type="caution">
    <text evidence="2">The sequence shown here is derived from an EMBL/GenBank/DDBJ whole genome shotgun (WGS) entry which is preliminary data.</text>
</comment>
<dbReference type="Proteomes" id="UP001379235">
    <property type="component" value="Unassembled WGS sequence"/>
</dbReference>
<dbReference type="InterPro" id="IPR003717">
    <property type="entry name" value="RecO"/>
</dbReference>
<dbReference type="RefSeq" id="WP_339967702.1">
    <property type="nucleotide sequence ID" value="NZ_JBBHJY010000006.1"/>
</dbReference>
<evidence type="ECO:0000259" key="1">
    <source>
        <dbReference type="Pfam" id="PF11967"/>
    </source>
</evidence>
<dbReference type="Pfam" id="PF02565">
    <property type="entry name" value="RecO_C"/>
    <property type="match status" value="1"/>
</dbReference>
<name>A0ABU8SAA1_9SPHN</name>
<protein>
    <submittedName>
        <fullName evidence="2">DNA repair protein RecO C-terminal domain-containing protein</fullName>
    </submittedName>
</protein>
<dbReference type="InterPro" id="IPR022572">
    <property type="entry name" value="DNA_rep/recomb_RecO_N"/>
</dbReference>
<dbReference type="Gene3D" id="1.20.1440.120">
    <property type="entry name" value="Recombination protein O, C-terminal domain"/>
    <property type="match status" value="1"/>
</dbReference>
<proteinExistence type="predicted"/>
<evidence type="ECO:0000313" key="2">
    <source>
        <dbReference type="EMBL" id="MEJ6010871.1"/>
    </source>
</evidence>
<sequence length="203" mass="21749">MELRSPAFVCANRSHAETGAVVRLMTRQAGMVAAYVAGARGRTLRPILIPGNLVEADIRSRIEGAMPSAKLELLESRGPWLGEPLASAAITWACALTAAALPERYPYPALYDALGALLDAVCHAPSARGWAVALVGYEALLLRELGYEVPIQRPDPDDFPAALAALDLLGPRIARYPLADRLSDVMGARAVLRDRLGKIEQQG</sequence>